<sequence length="322" mass="33814">MKAILVEKLGGPEVLQLAELPKPAPKAGEVLVRVRAIGLNFADILAVRGEYLAPTRLPYIPGMEFSGIVEELGEGVEGVQPGQLVAALGGSGAFAEYTAVPARAVLPVPSNLNAYEAAALPVSFYTAFFALHTLGQAKVGESVLIQAAGGALGTASVQVAKAMGLQVIATASRKEKLELARSLGADQAFLSSDPTLESKVRQVTGKGVDLLMELVGGEGFAQSLRMLAPRGRLLVIGSASQQQATLRPVELMKKNLSVIGVWLAPFLADREAMLEATQFLTPLLATGHVKPVVGRVFPLEEAAQAFQYVLQRASTGKVVLEP</sequence>
<dbReference type="GO" id="GO:0016491">
    <property type="term" value="F:oxidoreductase activity"/>
    <property type="evidence" value="ECO:0007669"/>
    <property type="project" value="InterPro"/>
</dbReference>
<feature type="domain" description="Enoyl reductase (ER)" evidence="1">
    <location>
        <begin position="10"/>
        <end position="320"/>
    </location>
</feature>
<dbReference type="STRING" id="526227.Mesil_2529"/>
<evidence type="ECO:0000313" key="3">
    <source>
        <dbReference type="Proteomes" id="UP000001916"/>
    </source>
</evidence>
<protein>
    <submittedName>
        <fullName evidence="2">Alcohol dehydrogenase zinc-binding domain protein</fullName>
    </submittedName>
</protein>
<dbReference type="InterPro" id="IPR051397">
    <property type="entry name" value="Zn-ADH-like_protein"/>
</dbReference>
<dbReference type="OrthoDB" id="9787435at2"/>
<dbReference type="Proteomes" id="UP000001916">
    <property type="component" value="Chromosome"/>
</dbReference>
<proteinExistence type="predicted"/>
<dbReference type="InterPro" id="IPR013149">
    <property type="entry name" value="ADH-like_C"/>
</dbReference>
<dbReference type="Pfam" id="PF00107">
    <property type="entry name" value="ADH_zinc_N"/>
    <property type="match status" value="1"/>
</dbReference>
<keyword evidence="3" id="KW-1185">Reference proteome</keyword>
<evidence type="ECO:0000259" key="1">
    <source>
        <dbReference type="SMART" id="SM00829"/>
    </source>
</evidence>
<dbReference type="EMBL" id="CP002042">
    <property type="protein sequence ID" value="ADH64379.1"/>
    <property type="molecule type" value="Genomic_DNA"/>
</dbReference>
<gene>
    <name evidence="2" type="ordered locus">Mesil_2529</name>
</gene>
<dbReference type="InterPro" id="IPR036291">
    <property type="entry name" value="NAD(P)-bd_dom_sf"/>
</dbReference>
<dbReference type="InterPro" id="IPR011032">
    <property type="entry name" value="GroES-like_sf"/>
</dbReference>
<dbReference type="CDD" id="cd08241">
    <property type="entry name" value="QOR1"/>
    <property type="match status" value="1"/>
</dbReference>
<dbReference type="InterPro" id="IPR020843">
    <property type="entry name" value="ER"/>
</dbReference>
<dbReference type="HOGENOM" id="CLU_026673_3_1_0"/>
<dbReference type="PANTHER" id="PTHR43677:SF4">
    <property type="entry name" value="QUINONE OXIDOREDUCTASE-LIKE PROTEIN 2"/>
    <property type="match status" value="1"/>
</dbReference>
<dbReference type="Gene3D" id="3.40.50.720">
    <property type="entry name" value="NAD(P)-binding Rossmann-like Domain"/>
    <property type="match status" value="1"/>
</dbReference>
<dbReference type="RefSeq" id="WP_013158920.1">
    <property type="nucleotide sequence ID" value="NC_014212.1"/>
</dbReference>
<organism evidence="2 3">
    <name type="scientific">Allomeiothermus silvanus (strain ATCC 700542 / DSM 9946 / NBRC 106475 / NCIMB 13440 / VI-R2)</name>
    <name type="common">Thermus silvanus</name>
    <dbReference type="NCBI Taxonomy" id="526227"/>
    <lineage>
        <taxon>Bacteria</taxon>
        <taxon>Thermotogati</taxon>
        <taxon>Deinococcota</taxon>
        <taxon>Deinococci</taxon>
        <taxon>Thermales</taxon>
        <taxon>Thermaceae</taxon>
        <taxon>Allomeiothermus</taxon>
    </lineage>
</organism>
<dbReference type="eggNOG" id="COG0604">
    <property type="taxonomic scope" value="Bacteria"/>
</dbReference>
<dbReference type="SMART" id="SM00829">
    <property type="entry name" value="PKS_ER"/>
    <property type="match status" value="1"/>
</dbReference>
<reference evidence="2 3" key="1">
    <citation type="journal article" date="2010" name="Stand. Genomic Sci.">
        <title>Complete genome sequence of Meiothermus silvanus type strain (VI-R2).</title>
        <authorList>
            <person name="Sikorski J."/>
            <person name="Tindall B.J."/>
            <person name="Lowry S."/>
            <person name="Lucas S."/>
            <person name="Nolan M."/>
            <person name="Copeland A."/>
            <person name="Glavina Del Rio T."/>
            <person name="Tice H."/>
            <person name="Cheng J.F."/>
            <person name="Han C."/>
            <person name="Pitluck S."/>
            <person name="Liolios K."/>
            <person name="Ivanova N."/>
            <person name="Mavromatis K."/>
            <person name="Mikhailova N."/>
            <person name="Pati A."/>
            <person name="Goodwin L."/>
            <person name="Chen A."/>
            <person name="Palaniappan K."/>
            <person name="Land M."/>
            <person name="Hauser L."/>
            <person name="Chang Y.J."/>
            <person name="Jeffries C.D."/>
            <person name="Rohde M."/>
            <person name="Goker M."/>
            <person name="Woyke T."/>
            <person name="Bristow J."/>
            <person name="Eisen J.A."/>
            <person name="Markowitz V."/>
            <person name="Hugenholtz P."/>
            <person name="Kyrpides N.C."/>
            <person name="Klenk H.P."/>
            <person name="Lapidus A."/>
        </authorList>
    </citation>
    <scope>NUCLEOTIDE SEQUENCE [LARGE SCALE GENOMIC DNA]</scope>
    <source>
        <strain evidence="3">ATCC 700542 / DSM 9946 / VI-R2</strain>
    </source>
</reference>
<dbReference type="SUPFAM" id="SSF50129">
    <property type="entry name" value="GroES-like"/>
    <property type="match status" value="1"/>
</dbReference>
<dbReference type="Pfam" id="PF08240">
    <property type="entry name" value="ADH_N"/>
    <property type="match status" value="1"/>
</dbReference>
<dbReference type="AlphaFoldDB" id="D7BB05"/>
<dbReference type="Gene3D" id="3.90.180.10">
    <property type="entry name" value="Medium-chain alcohol dehydrogenases, catalytic domain"/>
    <property type="match status" value="1"/>
</dbReference>
<dbReference type="PANTHER" id="PTHR43677">
    <property type="entry name" value="SHORT-CHAIN DEHYDROGENASE/REDUCTASE"/>
    <property type="match status" value="1"/>
</dbReference>
<accession>D7BB05</accession>
<dbReference type="SUPFAM" id="SSF51735">
    <property type="entry name" value="NAD(P)-binding Rossmann-fold domains"/>
    <property type="match status" value="1"/>
</dbReference>
<evidence type="ECO:0000313" key="2">
    <source>
        <dbReference type="EMBL" id="ADH64379.1"/>
    </source>
</evidence>
<dbReference type="KEGG" id="msv:Mesil_2529"/>
<dbReference type="InterPro" id="IPR013154">
    <property type="entry name" value="ADH-like_N"/>
</dbReference>
<name>D7BB05_ALLS1</name>